<organism evidence="1 2">
    <name type="scientific">Plasmodium ovale wallikeri</name>
    <dbReference type="NCBI Taxonomy" id="864142"/>
    <lineage>
        <taxon>Eukaryota</taxon>
        <taxon>Sar</taxon>
        <taxon>Alveolata</taxon>
        <taxon>Apicomplexa</taxon>
        <taxon>Aconoidasida</taxon>
        <taxon>Haemosporida</taxon>
        <taxon>Plasmodiidae</taxon>
        <taxon>Plasmodium</taxon>
        <taxon>Plasmodium (Plasmodium)</taxon>
    </lineage>
</organism>
<proteinExistence type="predicted"/>
<keyword evidence="2" id="KW-1185">Reference proteome</keyword>
<protein>
    <submittedName>
        <fullName evidence="1">Nuclear polyadenylated RNA-binding protein NAB2, putative (NAB2)</fullName>
    </submittedName>
</protein>
<evidence type="ECO:0000313" key="1">
    <source>
        <dbReference type="EMBL" id="SBT38018.1"/>
    </source>
</evidence>
<evidence type="ECO:0000313" key="2">
    <source>
        <dbReference type="Proteomes" id="UP000078555"/>
    </source>
</evidence>
<reference evidence="2" key="1">
    <citation type="submission" date="2016-05" db="EMBL/GenBank/DDBJ databases">
        <authorList>
            <person name="Naeem Raeece"/>
        </authorList>
    </citation>
    <scope>NUCLEOTIDE SEQUENCE [LARGE SCALE GENOMIC DNA]</scope>
</reference>
<accession>A0A1A8Z282</accession>
<dbReference type="AlphaFoldDB" id="A0A1A8Z282"/>
<gene>
    <name evidence="1" type="ORF">POVWA1_037090</name>
</gene>
<sequence>MISNSKEEEKKYQNIITEKLRELLGEYEVDILTEYVWHMAGNVKSSSEFMCNELKDFLGDHVNNIEAKMHASPIATNAQRMQYIMRTDKRTYISDA</sequence>
<dbReference type="Proteomes" id="UP000078555">
    <property type="component" value="Unassembled WGS sequence"/>
</dbReference>
<name>A0A1A8Z282_PLAOA</name>
<dbReference type="EMBL" id="FLRD01000107">
    <property type="protein sequence ID" value="SBT38018.1"/>
    <property type="molecule type" value="Genomic_DNA"/>
</dbReference>